<dbReference type="EMBL" id="BPLR01008544">
    <property type="protein sequence ID" value="GIY25443.1"/>
    <property type="molecule type" value="Genomic_DNA"/>
</dbReference>
<accession>A0AAV4S063</accession>
<evidence type="ECO:0000313" key="3">
    <source>
        <dbReference type="Proteomes" id="UP001054945"/>
    </source>
</evidence>
<sequence length="148" mass="16337">MRIPSTQASPESSKTMLWMYTHRSKSRGPELNGRMSGLRFLDEEKTPFGTRGWSFPQTEGPPAHQQQQQPVSREDAQVGRGSSTLSKAARPKLLDTTETAGAGGIFAAADATQKLFNFVVGQTIHLSRACVPRLLLRAFFSLRPHKDP</sequence>
<organism evidence="2 3">
    <name type="scientific">Caerostris extrusa</name>
    <name type="common">Bark spider</name>
    <name type="synonym">Caerostris bankana</name>
    <dbReference type="NCBI Taxonomy" id="172846"/>
    <lineage>
        <taxon>Eukaryota</taxon>
        <taxon>Metazoa</taxon>
        <taxon>Ecdysozoa</taxon>
        <taxon>Arthropoda</taxon>
        <taxon>Chelicerata</taxon>
        <taxon>Arachnida</taxon>
        <taxon>Araneae</taxon>
        <taxon>Araneomorphae</taxon>
        <taxon>Entelegynae</taxon>
        <taxon>Araneoidea</taxon>
        <taxon>Araneidae</taxon>
        <taxon>Caerostris</taxon>
    </lineage>
</organism>
<proteinExistence type="predicted"/>
<dbReference type="AlphaFoldDB" id="A0AAV4S063"/>
<dbReference type="Proteomes" id="UP001054945">
    <property type="component" value="Unassembled WGS sequence"/>
</dbReference>
<name>A0AAV4S063_CAEEX</name>
<reference evidence="2 3" key="1">
    <citation type="submission" date="2021-06" db="EMBL/GenBank/DDBJ databases">
        <title>Caerostris extrusa draft genome.</title>
        <authorList>
            <person name="Kono N."/>
            <person name="Arakawa K."/>
        </authorList>
    </citation>
    <scope>NUCLEOTIDE SEQUENCE [LARGE SCALE GENOMIC DNA]</scope>
</reference>
<evidence type="ECO:0000313" key="2">
    <source>
        <dbReference type="EMBL" id="GIY25443.1"/>
    </source>
</evidence>
<feature type="compositionally biased region" description="Polar residues" evidence="1">
    <location>
        <begin position="1"/>
        <end position="15"/>
    </location>
</feature>
<feature type="region of interest" description="Disordered" evidence="1">
    <location>
        <begin position="1"/>
        <end position="35"/>
    </location>
</feature>
<evidence type="ECO:0000256" key="1">
    <source>
        <dbReference type="SAM" id="MobiDB-lite"/>
    </source>
</evidence>
<keyword evidence="3" id="KW-1185">Reference proteome</keyword>
<protein>
    <submittedName>
        <fullName evidence="2">Uncharacterized protein</fullName>
    </submittedName>
</protein>
<feature type="region of interest" description="Disordered" evidence="1">
    <location>
        <begin position="47"/>
        <end position="92"/>
    </location>
</feature>
<gene>
    <name evidence="2" type="ORF">CEXT_654131</name>
</gene>
<comment type="caution">
    <text evidence="2">The sequence shown here is derived from an EMBL/GenBank/DDBJ whole genome shotgun (WGS) entry which is preliminary data.</text>
</comment>